<name>A0A7W8QGK6_9ACTN</name>
<evidence type="ECO:0000256" key="2">
    <source>
        <dbReference type="ARBA" id="ARBA00010072"/>
    </source>
</evidence>
<evidence type="ECO:0000256" key="10">
    <source>
        <dbReference type="SAM" id="MobiDB-lite"/>
    </source>
</evidence>
<keyword evidence="5 9" id="KW-0812">Transmembrane</keyword>
<keyword evidence="3 9" id="KW-0813">Transport</keyword>
<evidence type="ECO:0000256" key="5">
    <source>
        <dbReference type="ARBA" id="ARBA00022692"/>
    </source>
</evidence>
<dbReference type="NCBIfam" id="TIGR01726">
    <property type="entry name" value="HEQRo_perm_3TM"/>
    <property type="match status" value="1"/>
</dbReference>
<dbReference type="SUPFAM" id="SSF161098">
    <property type="entry name" value="MetI-like"/>
    <property type="match status" value="1"/>
</dbReference>
<dbReference type="GO" id="GO:0006865">
    <property type="term" value="P:amino acid transport"/>
    <property type="evidence" value="ECO:0007669"/>
    <property type="project" value="UniProtKB-KW"/>
</dbReference>
<feature type="transmembrane region" description="Helical" evidence="9">
    <location>
        <begin position="271"/>
        <end position="292"/>
    </location>
</feature>
<dbReference type="PANTHER" id="PTHR30614">
    <property type="entry name" value="MEMBRANE COMPONENT OF AMINO ACID ABC TRANSPORTER"/>
    <property type="match status" value="1"/>
</dbReference>
<dbReference type="RefSeq" id="WP_221331403.1">
    <property type="nucleotide sequence ID" value="NZ_BAAAJD010000024.1"/>
</dbReference>
<dbReference type="GO" id="GO:0043190">
    <property type="term" value="C:ATP-binding cassette (ABC) transporter complex"/>
    <property type="evidence" value="ECO:0007669"/>
    <property type="project" value="InterPro"/>
</dbReference>
<dbReference type="GO" id="GO:0022857">
    <property type="term" value="F:transmembrane transporter activity"/>
    <property type="evidence" value="ECO:0007669"/>
    <property type="project" value="InterPro"/>
</dbReference>
<gene>
    <name evidence="12" type="ORF">HDA36_000201</name>
</gene>
<evidence type="ECO:0000256" key="4">
    <source>
        <dbReference type="ARBA" id="ARBA00022475"/>
    </source>
</evidence>
<feature type="transmembrane region" description="Helical" evidence="9">
    <location>
        <begin position="171"/>
        <end position="190"/>
    </location>
</feature>
<evidence type="ECO:0000313" key="13">
    <source>
        <dbReference type="Proteomes" id="UP000572635"/>
    </source>
</evidence>
<dbReference type="PANTHER" id="PTHR30614:SF20">
    <property type="entry name" value="GLUTAMINE TRANSPORT SYSTEM PERMEASE PROTEIN GLNP"/>
    <property type="match status" value="1"/>
</dbReference>
<keyword evidence="7 9" id="KW-1133">Transmembrane helix</keyword>
<dbReference type="CDD" id="cd06261">
    <property type="entry name" value="TM_PBP2"/>
    <property type="match status" value="1"/>
</dbReference>
<evidence type="ECO:0000256" key="7">
    <source>
        <dbReference type="ARBA" id="ARBA00022989"/>
    </source>
</evidence>
<proteinExistence type="inferred from homology"/>
<dbReference type="InterPro" id="IPR035906">
    <property type="entry name" value="MetI-like_sf"/>
</dbReference>
<dbReference type="EMBL" id="JACHDB010000001">
    <property type="protein sequence ID" value="MBB5430117.1"/>
    <property type="molecule type" value="Genomic_DNA"/>
</dbReference>
<evidence type="ECO:0000256" key="1">
    <source>
        <dbReference type="ARBA" id="ARBA00004651"/>
    </source>
</evidence>
<dbReference type="AlphaFoldDB" id="A0A7W8QGK6"/>
<accession>A0A7W8QGK6</accession>
<reference evidence="12 13" key="1">
    <citation type="submission" date="2020-08" db="EMBL/GenBank/DDBJ databases">
        <title>Sequencing the genomes of 1000 actinobacteria strains.</title>
        <authorList>
            <person name="Klenk H.-P."/>
        </authorList>
    </citation>
    <scope>NUCLEOTIDE SEQUENCE [LARGE SCALE GENOMIC DNA]</scope>
    <source>
        <strain evidence="12 13">DSM 44551</strain>
    </source>
</reference>
<comment type="subcellular location">
    <subcellularLocation>
        <location evidence="1 9">Cell membrane</location>
        <topology evidence="1 9">Multi-pass membrane protein</topology>
    </subcellularLocation>
</comment>
<evidence type="ECO:0000256" key="6">
    <source>
        <dbReference type="ARBA" id="ARBA00022970"/>
    </source>
</evidence>
<dbReference type="InterPro" id="IPR010065">
    <property type="entry name" value="AA_ABC_transptr_permease_3TM"/>
</dbReference>
<feature type="domain" description="ABC transmembrane type-1" evidence="11">
    <location>
        <begin position="100"/>
        <end position="292"/>
    </location>
</feature>
<feature type="transmembrane region" description="Helical" evidence="9">
    <location>
        <begin position="144"/>
        <end position="165"/>
    </location>
</feature>
<feature type="region of interest" description="Disordered" evidence="10">
    <location>
        <begin position="1"/>
        <end position="39"/>
    </location>
</feature>
<dbReference type="Gene3D" id="1.10.3720.10">
    <property type="entry name" value="MetI-like"/>
    <property type="match status" value="1"/>
</dbReference>
<evidence type="ECO:0000259" key="11">
    <source>
        <dbReference type="PROSITE" id="PS50928"/>
    </source>
</evidence>
<protein>
    <submittedName>
        <fullName evidence="12">Polar amino acid transport system permease protein</fullName>
    </submittedName>
</protein>
<comment type="caution">
    <text evidence="12">The sequence shown here is derived from an EMBL/GenBank/DDBJ whole genome shotgun (WGS) entry which is preliminary data.</text>
</comment>
<feature type="transmembrane region" description="Helical" evidence="9">
    <location>
        <begin position="96"/>
        <end position="124"/>
    </location>
</feature>
<feature type="transmembrane region" description="Helical" evidence="9">
    <location>
        <begin position="52"/>
        <end position="76"/>
    </location>
</feature>
<keyword evidence="4" id="KW-1003">Cell membrane</keyword>
<comment type="similarity">
    <text evidence="2">Belongs to the binding-protein-dependent transport system permease family. HisMQ subfamily.</text>
</comment>
<keyword evidence="6" id="KW-0029">Amino-acid transport</keyword>
<feature type="compositionally biased region" description="Basic and acidic residues" evidence="10">
    <location>
        <begin position="24"/>
        <end position="39"/>
    </location>
</feature>
<dbReference type="Pfam" id="PF00528">
    <property type="entry name" value="BPD_transp_1"/>
    <property type="match status" value="1"/>
</dbReference>
<keyword evidence="8 9" id="KW-0472">Membrane</keyword>
<dbReference type="Proteomes" id="UP000572635">
    <property type="component" value="Unassembled WGS sequence"/>
</dbReference>
<dbReference type="InterPro" id="IPR000515">
    <property type="entry name" value="MetI-like"/>
</dbReference>
<evidence type="ECO:0000256" key="9">
    <source>
        <dbReference type="RuleBase" id="RU363032"/>
    </source>
</evidence>
<organism evidence="12 13">
    <name type="scientific">Nocardiopsis composta</name>
    <dbReference type="NCBI Taxonomy" id="157465"/>
    <lineage>
        <taxon>Bacteria</taxon>
        <taxon>Bacillati</taxon>
        <taxon>Actinomycetota</taxon>
        <taxon>Actinomycetes</taxon>
        <taxon>Streptosporangiales</taxon>
        <taxon>Nocardiopsidaceae</taxon>
        <taxon>Nocardiopsis</taxon>
    </lineage>
</organism>
<dbReference type="PROSITE" id="PS50928">
    <property type="entry name" value="ABC_TM1"/>
    <property type="match status" value="1"/>
</dbReference>
<sequence>MTESPENPRGHGPGAVPAGPEPGRLPEEEDHRPSPLQREREAYLRRQTVRSVLIAAASTAVVGVALAAAVLGSPGWERVRETFFDLGVARDALPEVAVGLWLNLRLLVFCALGSLALGLLVAVLRTLRGPVFFPLRALATGYTYGFRGAPLIIVLYLMTFGVPGLRLEGTPSVLVLGGIALVITYGAYIAEVFRAGIESVHPSQIAAARSLGLTYRQAMRHVVLPQAVRRVSPPLLNDMVALQKDVGLISLAGPVDAIRAAQIATAETYNFTPYIVAGVLFILMAIPLVAVTDRITVRAARRQSADGAR</sequence>
<keyword evidence="13" id="KW-1185">Reference proteome</keyword>
<evidence type="ECO:0000256" key="3">
    <source>
        <dbReference type="ARBA" id="ARBA00022448"/>
    </source>
</evidence>
<evidence type="ECO:0000313" key="12">
    <source>
        <dbReference type="EMBL" id="MBB5430117.1"/>
    </source>
</evidence>
<dbReference type="InterPro" id="IPR043429">
    <property type="entry name" value="ArtM/GltK/GlnP/TcyL/YhdX-like"/>
</dbReference>
<evidence type="ECO:0000256" key="8">
    <source>
        <dbReference type="ARBA" id="ARBA00023136"/>
    </source>
</evidence>